<keyword evidence="5" id="KW-0460">Magnesium</keyword>
<evidence type="ECO:0000256" key="4">
    <source>
        <dbReference type="ARBA" id="ARBA00022723"/>
    </source>
</evidence>
<dbReference type="CDD" id="cd00685">
    <property type="entry name" value="Trans_IPPS_HT"/>
    <property type="match status" value="1"/>
</dbReference>
<evidence type="ECO:0000256" key="1">
    <source>
        <dbReference type="ARBA" id="ARBA00001946"/>
    </source>
</evidence>
<dbReference type="Proteomes" id="UP001501476">
    <property type="component" value="Unassembled WGS sequence"/>
</dbReference>
<comment type="caution">
    <text evidence="8">The sequence shown here is derived from an EMBL/GenBank/DDBJ whole genome shotgun (WGS) entry which is preliminary data.</text>
</comment>
<reference evidence="9" key="1">
    <citation type="journal article" date="2019" name="Int. J. Syst. Evol. Microbiol.">
        <title>The Global Catalogue of Microorganisms (GCM) 10K type strain sequencing project: providing services to taxonomists for standard genome sequencing and annotation.</title>
        <authorList>
            <consortium name="The Broad Institute Genomics Platform"/>
            <consortium name="The Broad Institute Genome Sequencing Center for Infectious Disease"/>
            <person name="Wu L."/>
            <person name="Ma J."/>
        </authorList>
    </citation>
    <scope>NUCLEOTIDE SEQUENCE [LARGE SCALE GENOMIC DNA]</scope>
    <source>
        <strain evidence="9">JCM 6886</strain>
    </source>
</reference>
<keyword evidence="6" id="KW-0414">Isoprene biosynthesis</keyword>
<dbReference type="SFLD" id="SFLDS00005">
    <property type="entry name" value="Isoprenoid_Synthase_Type_I"/>
    <property type="match status" value="1"/>
</dbReference>
<keyword evidence="3 7" id="KW-0808">Transferase</keyword>
<dbReference type="SUPFAM" id="SSF48576">
    <property type="entry name" value="Terpenoid synthases"/>
    <property type="match status" value="1"/>
</dbReference>
<evidence type="ECO:0000313" key="9">
    <source>
        <dbReference type="Proteomes" id="UP001501476"/>
    </source>
</evidence>
<evidence type="ECO:0000313" key="8">
    <source>
        <dbReference type="EMBL" id="GAA0214064.1"/>
    </source>
</evidence>
<dbReference type="PANTHER" id="PTHR43281">
    <property type="entry name" value="FARNESYL DIPHOSPHATE SYNTHASE"/>
    <property type="match status" value="1"/>
</dbReference>
<evidence type="ECO:0000256" key="5">
    <source>
        <dbReference type="ARBA" id="ARBA00022842"/>
    </source>
</evidence>
<comment type="cofactor">
    <cofactor evidence="1">
        <name>Mg(2+)</name>
        <dbReference type="ChEBI" id="CHEBI:18420"/>
    </cofactor>
</comment>
<dbReference type="NCBIfam" id="NF045485">
    <property type="entry name" value="FPPsyn"/>
    <property type="match status" value="1"/>
</dbReference>
<proteinExistence type="inferred from homology"/>
<comment type="similarity">
    <text evidence="2 7">Belongs to the FPP/GGPP synthase family.</text>
</comment>
<sequence length="298" mass="32525">MNVKFPLEDWMLKHQSQIEFVLEKRLQQGLKPGSARLFEAMRYATLGGGKRLRALLVYATGQAMGAKQPAMDVAAAAVEMIHAYSLVHDDMPMMDDDDLRRGRPTCHKAYDEATALLVGDALQTQAFETLCDETLTDKQQSRMIKTLSHASGAAGMAGGQAIDLESVGKKLDIDALQAMHKLKTGALIRASVLMGALSAEQYDETILEHLDRYADCIGLAFQVQDDVLDVITDTETLGKTQGADIALNKPTYPALLGLEKAQQKAVALIEKALTHLDACPFNSEVLAELAQFVVKRSH</sequence>
<dbReference type="InterPro" id="IPR000092">
    <property type="entry name" value="Polyprenyl_synt"/>
</dbReference>
<protein>
    <submittedName>
        <fullName evidence="8">(2E,6E)-farnesyl diphosphate synthase</fullName>
    </submittedName>
</protein>
<dbReference type="SFLD" id="SFLDG01017">
    <property type="entry name" value="Polyprenyl_Transferase_Like"/>
    <property type="match status" value="1"/>
</dbReference>
<dbReference type="Pfam" id="PF00348">
    <property type="entry name" value="polyprenyl_synt"/>
    <property type="match status" value="1"/>
</dbReference>
<name>A0ABP3CS11_9GAMM</name>
<dbReference type="Gene3D" id="1.10.600.10">
    <property type="entry name" value="Farnesyl Diphosphate Synthase"/>
    <property type="match status" value="1"/>
</dbReference>
<evidence type="ECO:0000256" key="7">
    <source>
        <dbReference type="RuleBase" id="RU004466"/>
    </source>
</evidence>
<evidence type="ECO:0000256" key="3">
    <source>
        <dbReference type="ARBA" id="ARBA00022679"/>
    </source>
</evidence>
<dbReference type="InterPro" id="IPR008949">
    <property type="entry name" value="Isoprenoid_synthase_dom_sf"/>
</dbReference>
<evidence type="ECO:0000256" key="6">
    <source>
        <dbReference type="ARBA" id="ARBA00023229"/>
    </source>
</evidence>
<accession>A0ABP3CS11</accession>
<keyword evidence="4" id="KW-0479">Metal-binding</keyword>
<evidence type="ECO:0000256" key="2">
    <source>
        <dbReference type="ARBA" id="ARBA00006706"/>
    </source>
</evidence>
<organism evidence="8 9">
    <name type="scientific">Methylophaga marina</name>
    <dbReference type="NCBI Taxonomy" id="45495"/>
    <lineage>
        <taxon>Bacteria</taxon>
        <taxon>Pseudomonadati</taxon>
        <taxon>Pseudomonadota</taxon>
        <taxon>Gammaproteobacteria</taxon>
        <taxon>Thiotrichales</taxon>
        <taxon>Piscirickettsiaceae</taxon>
        <taxon>Methylophaga</taxon>
    </lineage>
</organism>
<dbReference type="NCBIfam" id="NF007877">
    <property type="entry name" value="PRK10581.1"/>
    <property type="match status" value="1"/>
</dbReference>
<dbReference type="InterPro" id="IPR053378">
    <property type="entry name" value="Prenyl_diphosphate_synthase"/>
</dbReference>
<dbReference type="InterPro" id="IPR033749">
    <property type="entry name" value="Polyprenyl_synt_CS"/>
</dbReference>
<keyword evidence="9" id="KW-1185">Reference proteome</keyword>
<dbReference type="EMBL" id="BAAADG010000001">
    <property type="protein sequence ID" value="GAA0214064.1"/>
    <property type="molecule type" value="Genomic_DNA"/>
</dbReference>
<dbReference type="PROSITE" id="PS00723">
    <property type="entry name" value="POLYPRENYL_SYNTHASE_1"/>
    <property type="match status" value="1"/>
</dbReference>
<gene>
    <name evidence="8" type="primary">ispA</name>
    <name evidence="8" type="ORF">GCM10008964_01970</name>
</gene>
<dbReference type="PROSITE" id="PS00444">
    <property type="entry name" value="POLYPRENYL_SYNTHASE_2"/>
    <property type="match status" value="1"/>
</dbReference>
<dbReference type="PANTHER" id="PTHR43281:SF1">
    <property type="entry name" value="FARNESYL DIPHOSPHATE SYNTHASE"/>
    <property type="match status" value="1"/>
</dbReference>